<sequence>MRKLRIQSHKAIHVEMPILLRITRSEIVLGHLFAADRVDDGLRGGWRRNRKCANGRHRLGESLAQINTVSLDRLVFDVDRDSSLQGRLASQRIRIVARIGLRGQRFNLYLRVKGTQIDRAIITDESLHIDPIARLAHRGLPTFVVATLFGLSLRLLARAICCESSGWGLGRRQRSDHRWWRWSGCGVRLGPRSSGRRGLCAPS</sequence>
<accession>A0A1T8VPK4</accession>
<dbReference type="EMBL" id="FVGW01000036">
    <property type="protein sequence ID" value="SKN06992.1"/>
    <property type="molecule type" value="Genomic_DNA"/>
</dbReference>
<evidence type="ECO:0000313" key="1">
    <source>
        <dbReference type="EMBL" id="SKN06992.1"/>
    </source>
</evidence>
<gene>
    <name evidence="1" type="ORF">SAMEA2259716_05850</name>
</gene>
<protein>
    <submittedName>
        <fullName evidence="1">Uncharacterized protein</fullName>
    </submittedName>
</protein>
<organism evidence="1 2">
    <name type="scientific">Mycobacteroides abscessus subsp. massiliense</name>
    <dbReference type="NCBI Taxonomy" id="1962118"/>
    <lineage>
        <taxon>Bacteria</taxon>
        <taxon>Bacillati</taxon>
        <taxon>Actinomycetota</taxon>
        <taxon>Actinomycetes</taxon>
        <taxon>Mycobacteriales</taxon>
        <taxon>Mycobacteriaceae</taxon>
        <taxon>Mycobacteroides</taxon>
        <taxon>Mycobacteroides abscessus</taxon>
    </lineage>
</organism>
<dbReference type="AlphaFoldDB" id="A0A1T8VPK4"/>
<reference evidence="1 2" key="1">
    <citation type="submission" date="2016-11" db="EMBL/GenBank/DDBJ databases">
        <authorList>
            <consortium name="Pathogen Informatics"/>
        </authorList>
    </citation>
    <scope>NUCLEOTIDE SEQUENCE [LARGE SCALE GENOMIC DNA]</scope>
    <source>
        <strain evidence="1 2">911</strain>
    </source>
</reference>
<evidence type="ECO:0000313" key="2">
    <source>
        <dbReference type="Proteomes" id="UP000190074"/>
    </source>
</evidence>
<dbReference type="Proteomes" id="UP000190074">
    <property type="component" value="Unassembled WGS sequence"/>
</dbReference>
<proteinExistence type="predicted"/>
<name>A0A1T8VPK4_9MYCO</name>